<comment type="caution">
    <text evidence="1">The sequence shown here is derived from an EMBL/GenBank/DDBJ whole genome shotgun (WGS) entry which is preliminary data.</text>
</comment>
<reference evidence="1 2" key="1">
    <citation type="journal article" date="2018" name="Sci. Rep.">
        <title>Genomic signatures of local adaptation to the degree of environmental predictability in rotifers.</title>
        <authorList>
            <person name="Franch-Gras L."/>
            <person name="Hahn C."/>
            <person name="Garcia-Roger E.M."/>
            <person name="Carmona M.J."/>
            <person name="Serra M."/>
            <person name="Gomez A."/>
        </authorList>
    </citation>
    <scope>NUCLEOTIDE SEQUENCE [LARGE SCALE GENOMIC DNA]</scope>
    <source>
        <strain evidence="1">HYR1</strain>
    </source>
</reference>
<proteinExistence type="predicted"/>
<sequence>MGKPKPNALRELCQKELFQGEQRNLETLVKFNTMYRLNVQLLLLIIINRNIVKRLICSIFSTFRASSKGAVLAYFLTPKTLLSSKFIQAKT</sequence>
<dbReference type="EMBL" id="REGN01002994">
    <property type="protein sequence ID" value="RNA25010.1"/>
    <property type="molecule type" value="Genomic_DNA"/>
</dbReference>
<organism evidence="1 2">
    <name type="scientific">Brachionus plicatilis</name>
    <name type="common">Marine rotifer</name>
    <name type="synonym">Brachionus muelleri</name>
    <dbReference type="NCBI Taxonomy" id="10195"/>
    <lineage>
        <taxon>Eukaryota</taxon>
        <taxon>Metazoa</taxon>
        <taxon>Spiralia</taxon>
        <taxon>Gnathifera</taxon>
        <taxon>Rotifera</taxon>
        <taxon>Eurotatoria</taxon>
        <taxon>Monogononta</taxon>
        <taxon>Pseudotrocha</taxon>
        <taxon>Ploima</taxon>
        <taxon>Brachionidae</taxon>
        <taxon>Brachionus</taxon>
    </lineage>
</organism>
<dbReference type="AlphaFoldDB" id="A0A3M7RNK9"/>
<name>A0A3M7RNK9_BRAPC</name>
<gene>
    <name evidence="1" type="ORF">BpHYR1_028983</name>
</gene>
<evidence type="ECO:0000313" key="1">
    <source>
        <dbReference type="EMBL" id="RNA25010.1"/>
    </source>
</evidence>
<keyword evidence="2" id="KW-1185">Reference proteome</keyword>
<dbReference type="Proteomes" id="UP000276133">
    <property type="component" value="Unassembled WGS sequence"/>
</dbReference>
<evidence type="ECO:0000313" key="2">
    <source>
        <dbReference type="Proteomes" id="UP000276133"/>
    </source>
</evidence>
<protein>
    <submittedName>
        <fullName evidence="1">Uncharacterized protein</fullName>
    </submittedName>
</protein>
<accession>A0A3M7RNK9</accession>